<dbReference type="InterPro" id="IPR010982">
    <property type="entry name" value="Lambda_DNA-bd_dom_sf"/>
</dbReference>
<dbReference type="CDD" id="cd01392">
    <property type="entry name" value="HTH_LacI"/>
    <property type="match status" value="1"/>
</dbReference>
<evidence type="ECO:0000259" key="4">
    <source>
        <dbReference type="PROSITE" id="PS50932"/>
    </source>
</evidence>
<evidence type="ECO:0000256" key="1">
    <source>
        <dbReference type="ARBA" id="ARBA00023015"/>
    </source>
</evidence>
<keyword evidence="3" id="KW-0804">Transcription</keyword>
<keyword evidence="2" id="KW-0238">DNA-binding</keyword>
<dbReference type="InterPro" id="IPR001387">
    <property type="entry name" value="Cro/C1-type_HTH"/>
</dbReference>
<dbReference type="SMART" id="SM00354">
    <property type="entry name" value="HTH_LACI"/>
    <property type="match status" value="1"/>
</dbReference>
<dbReference type="PANTHER" id="PTHR30146:SF109">
    <property type="entry name" value="HTH-TYPE TRANSCRIPTIONAL REGULATOR GALS"/>
    <property type="match status" value="1"/>
</dbReference>
<dbReference type="PANTHER" id="PTHR30146">
    <property type="entry name" value="LACI-RELATED TRANSCRIPTIONAL REPRESSOR"/>
    <property type="match status" value="1"/>
</dbReference>
<evidence type="ECO:0000313" key="6">
    <source>
        <dbReference type="EMBL" id="GHO99048.1"/>
    </source>
</evidence>
<keyword evidence="7" id="KW-1185">Reference proteome</keyword>
<dbReference type="SUPFAM" id="SSF53822">
    <property type="entry name" value="Periplasmic binding protein-like I"/>
    <property type="match status" value="1"/>
</dbReference>
<sequence length="351" mass="38533">MVTSEQVAQLAGVSRATVSRVLNGSANVSEETRKRIYAAIATLGYGANALIRTPVQEQLNVIALALFGSNDGLNFSRIADTQCYFYLEVLRALEQEVAQAGYDLLLPSNPYHTFSSVEDPETNYILALQTKRVKGVITLALRSDDPRIQGLCRSTIPAVFIDSDFQGRHTTFVRSDYMDGARQATEHLLSLGHRRIACFIGDTNGVSGTERLLGFQQTMARAGLIVDPQLVVQPGWETREAYQAAMKLLSQRRDFTAIFASSDMMAFGVMRALREHNIRVPEEMSIAGFDDIGPSEESDPPLTTLLQDKQAISRGAVERLTQLIQGGQPPEPLVIPTRLIVRASTAPAPHD</sequence>
<dbReference type="PROSITE" id="PS50932">
    <property type="entry name" value="HTH_LACI_2"/>
    <property type="match status" value="1"/>
</dbReference>
<proteinExistence type="predicted"/>
<evidence type="ECO:0000259" key="5">
    <source>
        <dbReference type="PROSITE" id="PS50943"/>
    </source>
</evidence>
<evidence type="ECO:0000256" key="3">
    <source>
        <dbReference type="ARBA" id="ARBA00023163"/>
    </source>
</evidence>
<keyword evidence="1" id="KW-0805">Transcription regulation</keyword>
<protein>
    <submittedName>
        <fullName evidence="6">LacI family transcriptional regulator</fullName>
    </submittedName>
</protein>
<dbReference type="InterPro" id="IPR000843">
    <property type="entry name" value="HTH_LacI"/>
</dbReference>
<evidence type="ECO:0000313" key="7">
    <source>
        <dbReference type="Proteomes" id="UP000597444"/>
    </source>
</evidence>
<feature type="domain" description="HTH cro/C1-type" evidence="5">
    <location>
        <begin position="3"/>
        <end position="32"/>
    </location>
</feature>
<dbReference type="Pfam" id="PF13377">
    <property type="entry name" value="Peripla_BP_3"/>
    <property type="match status" value="1"/>
</dbReference>
<dbReference type="Gene3D" id="3.40.50.2300">
    <property type="match status" value="2"/>
</dbReference>
<accession>A0A8J3IRM5</accession>
<reference evidence="6" key="1">
    <citation type="submission" date="2020-10" db="EMBL/GenBank/DDBJ databases">
        <title>Taxonomic study of unclassified bacteria belonging to the class Ktedonobacteria.</title>
        <authorList>
            <person name="Yabe S."/>
            <person name="Wang C.M."/>
            <person name="Zheng Y."/>
            <person name="Sakai Y."/>
            <person name="Cavaletti L."/>
            <person name="Monciardini P."/>
            <person name="Donadio S."/>
        </authorList>
    </citation>
    <scope>NUCLEOTIDE SEQUENCE</scope>
    <source>
        <strain evidence="6">ID150040</strain>
    </source>
</reference>
<name>A0A8J3IRM5_9CHLR</name>
<comment type="caution">
    <text evidence="6">The sequence shown here is derived from an EMBL/GenBank/DDBJ whole genome shotgun (WGS) entry which is preliminary data.</text>
</comment>
<evidence type="ECO:0000256" key="2">
    <source>
        <dbReference type="ARBA" id="ARBA00023125"/>
    </source>
</evidence>
<dbReference type="Proteomes" id="UP000597444">
    <property type="component" value="Unassembled WGS sequence"/>
</dbReference>
<dbReference type="AlphaFoldDB" id="A0A8J3IRM5"/>
<dbReference type="CDD" id="cd06267">
    <property type="entry name" value="PBP1_LacI_sugar_binding-like"/>
    <property type="match status" value="1"/>
</dbReference>
<dbReference type="GO" id="GO:0003700">
    <property type="term" value="F:DNA-binding transcription factor activity"/>
    <property type="evidence" value="ECO:0007669"/>
    <property type="project" value="TreeGrafter"/>
</dbReference>
<dbReference type="InterPro" id="IPR046335">
    <property type="entry name" value="LacI/GalR-like_sensor"/>
</dbReference>
<dbReference type="PROSITE" id="PS50943">
    <property type="entry name" value="HTH_CROC1"/>
    <property type="match status" value="1"/>
</dbReference>
<dbReference type="Pfam" id="PF00356">
    <property type="entry name" value="LacI"/>
    <property type="match status" value="1"/>
</dbReference>
<gene>
    <name evidence="6" type="primary">lacI_6</name>
    <name evidence="6" type="ORF">KSF_090960</name>
</gene>
<dbReference type="Gene3D" id="1.10.260.40">
    <property type="entry name" value="lambda repressor-like DNA-binding domains"/>
    <property type="match status" value="1"/>
</dbReference>
<dbReference type="RefSeq" id="WP_220209711.1">
    <property type="nucleotide sequence ID" value="NZ_BNJK01000002.1"/>
</dbReference>
<dbReference type="GO" id="GO:0000976">
    <property type="term" value="F:transcription cis-regulatory region binding"/>
    <property type="evidence" value="ECO:0007669"/>
    <property type="project" value="TreeGrafter"/>
</dbReference>
<dbReference type="InterPro" id="IPR028082">
    <property type="entry name" value="Peripla_BP_I"/>
</dbReference>
<organism evidence="6 7">
    <name type="scientific">Reticulibacter mediterranei</name>
    <dbReference type="NCBI Taxonomy" id="2778369"/>
    <lineage>
        <taxon>Bacteria</taxon>
        <taxon>Bacillati</taxon>
        <taxon>Chloroflexota</taxon>
        <taxon>Ktedonobacteria</taxon>
        <taxon>Ktedonobacterales</taxon>
        <taxon>Reticulibacteraceae</taxon>
        <taxon>Reticulibacter</taxon>
    </lineage>
</organism>
<feature type="domain" description="HTH lacI-type" evidence="4">
    <location>
        <begin position="2"/>
        <end position="56"/>
    </location>
</feature>
<dbReference type="SUPFAM" id="SSF47413">
    <property type="entry name" value="lambda repressor-like DNA-binding domains"/>
    <property type="match status" value="1"/>
</dbReference>
<dbReference type="EMBL" id="BNJK01000002">
    <property type="protein sequence ID" value="GHO99048.1"/>
    <property type="molecule type" value="Genomic_DNA"/>
</dbReference>